<evidence type="ECO:0000313" key="1">
    <source>
        <dbReference type="EMBL" id="QIC67960.1"/>
    </source>
</evidence>
<gene>
    <name evidence="1" type="ORF">FSC10_11600</name>
</gene>
<dbReference type="AlphaFoldDB" id="A0AAE7BXK3"/>
<name>A0AAE7BXK3_9GAMM</name>
<proteinExistence type="predicted"/>
<reference evidence="1 2" key="1">
    <citation type="submission" date="2019-09" db="EMBL/GenBank/DDBJ databases">
        <title>Non-baumannii Acinetobacter spp. carrying blaNDM-1 isolated in China.</title>
        <authorList>
            <person name="Cui C."/>
            <person name="Chen C."/>
            <person name="Sun J."/>
            <person name="Liu Y."/>
        </authorList>
    </citation>
    <scope>NUCLEOTIDE SEQUENCE [LARGE SCALE GENOMIC DNA]</scope>
    <source>
        <strain evidence="1 2">HZE23-1</strain>
    </source>
</reference>
<dbReference type="RefSeq" id="WP_163171923.1">
    <property type="nucleotide sequence ID" value="NZ_CP044463.1"/>
</dbReference>
<protein>
    <submittedName>
        <fullName evidence="1">Uncharacterized protein</fullName>
    </submittedName>
</protein>
<organism evidence="1 2">
    <name type="scientific">Acinetobacter schindleri</name>
    <dbReference type="NCBI Taxonomy" id="108981"/>
    <lineage>
        <taxon>Bacteria</taxon>
        <taxon>Pseudomonadati</taxon>
        <taxon>Pseudomonadota</taxon>
        <taxon>Gammaproteobacteria</taxon>
        <taxon>Moraxellales</taxon>
        <taxon>Moraxellaceae</taxon>
        <taxon>Acinetobacter</taxon>
    </lineage>
</organism>
<dbReference type="Proteomes" id="UP000503505">
    <property type="component" value="Chromosome"/>
</dbReference>
<accession>A0AAE7BXK3</accession>
<evidence type="ECO:0000313" key="2">
    <source>
        <dbReference type="Proteomes" id="UP000503505"/>
    </source>
</evidence>
<sequence length="319" mass="38073">MTTHYELAIAPRLEADIYNFYIQARNLPRRNDEDKKAARQQCILEFKDTLMVYVDYCQRLMHLDKPNELSFWLLCFQRAYFAVLNRKGLSYYLTSTQLNSALLREIAEQLLEDFNTVTFENKLNLINERHRKMLARIDQQYQAMNKVYVNPRDICFNFGFYDVLNQQLHLKELDKIVKRFEKRLNDLFWYRHHVCFALRHIHRDAQLSRYIMTLCLSFNRHHFEESRCDQIERELTALWYEVSEWRGVSLDKVNSVMQTRGQITLLEAVEVNSLKQDGIEFCLLDYLLELPQGESIVISEKKALCVTHLGVQSLKVIKK</sequence>
<dbReference type="EMBL" id="CP044463">
    <property type="protein sequence ID" value="QIC67960.1"/>
    <property type="molecule type" value="Genomic_DNA"/>
</dbReference>